<accession>A0A9W8A8F0</accession>
<sequence>TVTHKVRPALKRVLSGKGASKSSTTTRRRAYLHVIDKHGAVTVTGSNDAQVAETKLAPGDGAFITELGSHDEIVLTNPTSDKAEFILFDLA</sequence>
<feature type="non-terminal residue" evidence="1">
    <location>
        <position position="1"/>
    </location>
</feature>
<dbReference type="Proteomes" id="UP001150569">
    <property type="component" value="Unassembled WGS sequence"/>
</dbReference>
<dbReference type="InterPro" id="IPR014710">
    <property type="entry name" value="RmlC-like_jellyroll"/>
</dbReference>
<dbReference type="AlphaFoldDB" id="A0A9W8A8F0"/>
<evidence type="ECO:0008006" key="3">
    <source>
        <dbReference type="Google" id="ProtNLM"/>
    </source>
</evidence>
<dbReference type="OrthoDB" id="10261807at2759"/>
<dbReference type="EMBL" id="JANBPT010000327">
    <property type="protein sequence ID" value="KAJ1923535.1"/>
    <property type="molecule type" value="Genomic_DNA"/>
</dbReference>
<proteinExistence type="predicted"/>
<gene>
    <name evidence="1" type="ORF">IWQ60_005814</name>
</gene>
<dbReference type="Gene3D" id="2.60.120.10">
    <property type="entry name" value="Jelly Rolls"/>
    <property type="match status" value="1"/>
</dbReference>
<keyword evidence="2" id="KW-1185">Reference proteome</keyword>
<comment type="caution">
    <text evidence="1">The sequence shown here is derived from an EMBL/GenBank/DDBJ whole genome shotgun (WGS) entry which is preliminary data.</text>
</comment>
<organism evidence="1 2">
    <name type="scientific">Tieghemiomyces parasiticus</name>
    <dbReference type="NCBI Taxonomy" id="78921"/>
    <lineage>
        <taxon>Eukaryota</taxon>
        <taxon>Fungi</taxon>
        <taxon>Fungi incertae sedis</taxon>
        <taxon>Zoopagomycota</taxon>
        <taxon>Kickxellomycotina</taxon>
        <taxon>Dimargaritomycetes</taxon>
        <taxon>Dimargaritales</taxon>
        <taxon>Dimargaritaceae</taxon>
        <taxon>Tieghemiomyces</taxon>
    </lineage>
</organism>
<protein>
    <recommendedName>
        <fullName evidence="3">Quercetin 2,3-dioxygenase C-terminal cupin domain-containing protein</fullName>
    </recommendedName>
</protein>
<reference evidence="1" key="1">
    <citation type="submission" date="2022-07" db="EMBL/GenBank/DDBJ databases">
        <title>Phylogenomic reconstructions and comparative analyses of Kickxellomycotina fungi.</title>
        <authorList>
            <person name="Reynolds N.K."/>
            <person name="Stajich J.E."/>
            <person name="Barry K."/>
            <person name="Grigoriev I.V."/>
            <person name="Crous P."/>
            <person name="Smith M.E."/>
        </authorList>
    </citation>
    <scope>NUCLEOTIDE SEQUENCE</scope>
    <source>
        <strain evidence="1">RSA 861</strain>
    </source>
</reference>
<evidence type="ECO:0000313" key="2">
    <source>
        <dbReference type="Proteomes" id="UP001150569"/>
    </source>
</evidence>
<name>A0A9W8A8F0_9FUNG</name>
<evidence type="ECO:0000313" key="1">
    <source>
        <dbReference type="EMBL" id="KAJ1923535.1"/>
    </source>
</evidence>